<keyword evidence="1" id="KW-0732">Signal</keyword>
<feature type="non-terminal residue" evidence="3">
    <location>
        <position position="1"/>
    </location>
</feature>
<dbReference type="PANTHER" id="PTHR31836">
    <property type="match status" value="1"/>
</dbReference>
<dbReference type="AlphaFoldDB" id="A0A1Y2E3E7"/>
<dbReference type="Gene3D" id="2.40.40.10">
    <property type="entry name" value="RlpA-like domain"/>
    <property type="match status" value="1"/>
</dbReference>
<dbReference type="InParanoid" id="A0A1Y2E3E7"/>
<dbReference type="RefSeq" id="XP_040716547.1">
    <property type="nucleotide sequence ID" value="XM_040854518.1"/>
</dbReference>
<name>A0A1Y2E3E7_9PEZI</name>
<feature type="region of interest" description="Disordered" evidence="2">
    <location>
        <begin position="1"/>
        <end position="29"/>
    </location>
</feature>
<evidence type="ECO:0000313" key="3">
    <source>
        <dbReference type="EMBL" id="ORY65395.1"/>
    </source>
</evidence>
<dbReference type="EMBL" id="MCFJ01000006">
    <property type="protein sequence ID" value="ORY65395.1"/>
    <property type="molecule type" value="Genomic_DNA"/>
</dbReference>
<evidence type="ECO:0000313" key="4">
    <source>
        <dbReference type="Proteomes" id="UP000193689"/>
    </source>
</evidence>
<dbReference type="Proteomes" id="UP000193689">
    <property type="component" value="Unassembled WGS sequence"/>
</dbReference>
<dbReference type="GeneID" id="63770730"/>
<comment type="caution">
    <text evidence="3">The sequence shown here is derived from an EMBL/GenBank/DDBJ whole genome shotgun (WGS) entry which is preliminary data.</text>
</comment>
<organism evidence="3 4">
    <name type="scientific">Pseudomassariella vexata</name>
    <dbReference type="NCBI Taxonomy" id="1141098"/>
    <lineage>
        <taxon>Eukaryota</taxon>
        <taxon>Fungi</taxon>
        <taxon>Dikarya</taxon>
        <taxon>Ascomycota</taxon>
        <taxon>Pezizomycotina</taxon>
        <taxon>Sordariomycetes</taxon>
        <taxon>Xylariomycetidae</taxon>
        <taxon>Amphisphaeriales</taxon>
        <taxon>Pseudomassariaceae</taxon>
        <taxon>Pseudomassariella</taxon>
    </lineage>
</organism>
<dbReference type="CDD" id="cd22191">
    <property type="entry name" value="DPBB_RlpA_EXP_N-like"/>
    <property type="match status" value="1"/>
</dbReference>
<dbReference type="PANTHER" id="PTHR31836:SF28">
    <property type="entry name" value="SRCR DOMAIN-CONTAINING PROTEIN-RELATED"/>
    <property type="match status" value="1"/>
</dbReference>
<evidence type="ECO:0000256" key="2">
    <source>
        <dbReference type="SAM" id="MobiDB-lite"/>
    </source>
</evidence>
<dbReference type="OrthoDB" id="623670at2759"/>
<dbReference type="SUPFAM" id="SSF50685">
    <property type="entry name" value="Barwin-like endoglucanases"/>
    <property type="match status" value="1"/>
</dbReference>
<keyword evidence="4" id="KW-1185">Reference proteome</keyword>
<feature type="compositionally biased region" description="Low complexity" evidence="2">
    <location>
        <begin position="9"/>
        <end position="29"/>
    </location>
</feature>
<feature type="non-terminal residue" evidence="3">
    <location>
        <position position="138"/>
    </location>
</feature>
<dbReference type="InterPro" id="IPR051477">
    <property type="entry name" value="Expansin_CellWall"/>
</dbReference>
<protein>
    <submittedName>
        <fullName evidence="3">RlpA-like double-psi beta-barrel-protein domain-containing protein-containing protein</fullName>
    </submittedName>
</protein>
<proteinExistence type="predicted"/>
<reference evidence="3 4" key="1">
    <citation type="submission" date="2016-07" db="EMBL/GenBank/DDBJ databases">
        <title>Pervasive Adenine N6-methylation of Active Genes in Fungi.</title>
        <authorList>
            <consortium name="DOE Joint Genome Institute"/>
            <person name="Mondo S.J."/>
            <person name="Dannebaum R.O."/>
            <person name="Kuo R.C."/>
            <person name="Labutti K."/>
            <person name="Haridas S."/>
            <person name="Kuo A."/>
            <person name="Salamov A."/>
            <person name="Ahrendt S.R."/>
            <person name="Lipzen A."/>
            <person name="Sullivan W."/>
            <person name="Andreopoulos W.B."/>
            <person name="Clum A."/>
            <person name="Lindquist E."/>
            <person name="Daum C."/>
            <person name="Ramamoorthy G.K."/>
            <person name="Gryganskyi A."/>
            <person name="Culley D."/>
            <person name="Magnuson J.K."/>
            <person name="James T.Y."/>
            <person name="O'Malley M.A."/>
            <person name="Stajich J.E."/>
            <person name="Spatafora J.W."/>
            <person name="Visel A."/>
            <person name="Grigoriev I.V."/>
        </authorList>
    </citation>
    <scope>NUCLEOTIDE SEQUENCE [LARGE SCALE GENOMIC DNA]</scope>
    <source>
        <strain evidence="3 4">CBS 129021</strain>
    </source>
</reference>
<dbReference type="STRING" id="1141098.A0A1Y2E3E7"/>
<accession>A0A1Y2E3E7</accession>
<dbReference type="InterPro" id="IPR036908">
    <property type="entry name" value="RlpA-like_sf"/>
</dbReference>
<sequence>STTEIPIVAAAAPSAASSSSSSGDSSGGADVHSGDITYYTVGPGACGYDDSGADETKNIVAIAADDFGPLTSLGVNQPANPLCDQTITISANGKTTTATIRDKCPGCDLGSIDVSSKTFMELFGSLDGGREPVTWWYN</sequence>
<gene>
    <name evidence="3" type="ORF">BCR38DRAFT_298061</name>
</gene>
<evidence type="ECO:0000256" key="1">
    <source>
        <dbReference type="ARBA" id="ARBA00022729"/>
    </source>
</evidence>